<evidence type="ECO:0000259" key="12">
    <source>
        <dbReference type="PROSITE" id="PS50106"/>
    </source>
</evidence>
<dbReference type="PROSITE" id="PS50106">
    <property type="entry name" value="PDZ"/>
    <property type="match status" value="1"/>
</dbReference>
<evidence type="ECO:0000313" key="13">
    <source>
        <dbReference type="EMBL" id="MFC5472053.1"/>
    </source>
</evidence>
<evidence type="ECO:0000256" key="8">
    <source>
        <dbReference type="ARBA" id="ARBA00022989"/>
    </source>
</evidence>
<dbReference type="Proteomes" id="UP001596105">
    <property type="component" value="Unassembled WGS sequence"/>
</dbReference>
<dbReference type="InterPro" id="IPR041489">
    <property type="entry name" value="PDZ_6"/>
</dbReference>
<comment type="similarity">
    <text evidence="3 11">Belongs to the peptidase M50B family.</text>
</comment>
<feature type="transmembrane region" description="Helical" evidence="11">
    <location>
        <begin position="351"/>
        <end position="370"/>
    </location>
</feature>
<reference evidence="14" key="1">
    <citation type="journal article" date="2019" name="Int. J. Syst. Evol. Microbiol.">
        <title>The Global Catalogue of Microorganisms (GCM) 10K type strain sequencing project: providing services to taxonomists for standard genome sequencing and annotation.</title>
        <authorList>
            <consortium name="The Broad Institute Genomics Platform"/>
            <consortium name="The Broad Institute Genome Sequencing Center for Infectious Disease"/>
            <person name="Wu L."/>
            <person name="Ma J."/>
        </authorList>
    </citation>
    <scope>NUCLEOTIDE SEQUENCE [LARGE SCALE GENOMIC DNA]</scope>
    <source>
        <strain evidence="14">CCUG 57113</strain>
    </source>
</reference>
<comment type="cofactor">
    <cofactor evidence="1 11">
        <name>Zn(2+)</name>
        <dbReference type="ChEBI" id="CHEBI:29105"/>
    </cofactor>
</comment>
<dbReference type="InterPro" id="IPR036034">
    <property type="entry name" value="PDZ_sf"/>
</dbReference>
<keyword evidence="8 11" id="KW-1133">Transmembrane helix</keyword>
<keyword evidence="4" id="KW-0645">Protease</keyword>
<feature type="transmembrane region" description="Helical" evidence="11">
    <location>
        <begin position="395"/>
        <end position="413"/>
    </location>
</feature>
<dbReference type="InterPro" id="IPR004387">
    <property type="entry name" value="Pept_M50_Zn"/>
</dbReference>
<keyword evidence="14" id="KW-1185">Reference proteome</keyword>
<dbReference type="GO" id="GO:0008237">
    <property type="term" value="F:metallopeptidase activity"/>
    <property type="evidence" value="ECO:0007669"/>
    <property type="project" value="UniProtKB-KW"/>
</dbReference>
<keyword evidence="6 11" id="KW-0378">Hydrolase</keyword>
<name>A0ABW0M224_9BACL</name>
<evidence type="ECO:0000313" key="14">
    <source>
        <dbReference type="Proteomes" id="UP001596105"/>
    </source>
</evidence>
<evidence type="ECO:0000256" key="10">
    <source>
        <dbReference type="ARBA" id="ARBA00023136"/>
    </source>
</evidence>
<dbReference type="InterPro" id="IPR008915">
    <property type="entry name" value="Peptidase_M50"/>
</dbReference>
<evidence type="ECO:0000256" key="6">
    <source>
        <dbReference type="ARBA" id="ARBA00022801"/>
    </source>
</evidence>
<dbReference type="PANTHER" id="PTHR42837">
    <property type="entry name" value="REGULATOR OF SIGMA-E PROTEASE RSEP"/>
    <property type="match status" value="1"/>
</dbReference>
<dbReference type="EMBL" id="JBHSMH010000113">
    <property type="protein sequence ID" value="MFC5472053.1"/>
    <property type="molecule type" value="Genomic_DNA"/>
</dbReference>
<dbReference type="EC" id="3.4.24.-" evidence="11"/>
<evidence type="ECO:0000256" key="1">
    <source>
        <dbReference type="ARBA" id="ARBA00001947"/>
    </source>
</evidence>
<keyword evidence="9 11" id="KW-0482">Metalloprotease</keyword>
<protein>
    <recommendedName>
        <fullName evidence="11">Zinc metalloprotease</fullName>
        <ecNumber evidence="11">3.4.24.-</ecNumber>
    </recommendedName>
</protein>
<dbReference type="Pfam" id="PF02163">
    <property type="entry name" value="Peptidase_M50"/>
    <property type="match status" value="1"/>
</dbReference>
<organism evidence="13 14">
    <name type="scientific">Cohnella suwonensis</name>
    <dbReference type="NCBI Taxonomy" id="696072"/>
    <lineage>
        <taxon>Bacteria</taxon>
        <taxon>Bacillati</taxon>
        <taxon>Bacillota</taxon>
        <taxon>Bacilli</taxon>
        <taxon>Bacillales</taxon>
        <taxon>Paenibacillaceae</taxon>
        <taxon>Cohnella</taxon>
    </lineage>
</organism>
<evidence type="ECO:0000256" key="11">
    <source>
        <dbReference type="RuleBase" id="RU362031"/>
    </source>
</evidence>
<keyword evidence="5 11" id="KW-0812">Transmembrane</keyword>
<evidence type="ECO:0000256" key="4">
    <source>
        <dbReference type="ARBA" id="ARBA00022670"/>
    </source>
</evidence>
<keyword evidence="10 11" id="KW-0472">Membrane</keyword>
<dbReference type="RefSeq" id="WP_209746811.1">
    <property type="nucleotide sequence ID" value="NZ_JBHSMH010000113.1"/>
</dbReference>
<feature type="transmembrane region" description="Helical" evidence="11">
    <location>
        <begin position="171"/>
        <end position="195"/>
    </location>
</feature>
<evidence type="ECO:0000256" key="9">
    <source>
        <dbReference type="ARBA" id="ARBA00023049"/>
    </source>
</evidence>
<comment type="subcellular location">
    <subcellularLocation>
        <location evidence="2">Membrane</location>
        <topology evidence="2">Multi-pass membrane protein</topology>
    </subcellularLocation>
</comment>
<dbReference type="SUPFAM" id="SSF50156">
    <property type="entry name" value="PDZ domain-like"/>
    <property type="match status" value="1"/>
</dbReference>
<accession>A0ABW0M224</accession>
<keyword evidence="7 11" id="KW-0862">Zinc</keyword>
<dbReference type="InterPro" id="IPR001478">
    <property type="entry name" value="PDZ"/>
</dbReference>
<dbReference type="Gene3D" id="2.30.42.10">
    <property type="match status" value="1"/>
</dbReference>
<comment type="caution">
    <text evidence="13">The sequence shown here is derived from an EMBL/GenBank/DDBJ whole genome shotgun (WGS) entry which is preliminary data.</text>
</comment>
<evidence type="ECO:0000256" key="3">
    <source>
        <dbReference type="ARBA" id="ARBA00007931"/>
    </source>
</evidence>
<dbReference type="SMART" id="SM00228">
    <property type="entry name" value="PDZ"/>
    <property type="match status" value="1"/>
</dbReference>
<evidence type="ECO:0000256" key="7">
    <source>
        <dbReference type="ARBA" id="ARBA00022833"/>
    </source>
</evidence>
<sequence length="422" mass="46341">MGNIQVALLTVLMFFLLVSLHEWGHFYFARRAGILVREFAIGFGPKLFSIKRGETRYTLRLLPIGGFVRMAGEDPEIVEVQTGQTLAVRAKDGLVTRIYLDKLDERSGTGVFSGEVTSIDLENKLFIALDVDGEIEKYAVHPQALVIARGRETQIAPLDRQFGHKPVGKRALSIVAGPVMNFLLAFVLFGLYFVLQGVPSETSSKVFVSQISGGGPADRGGLHSDDWVKSINGQEIGGDVESAIAQIKSSPGKQMTWVVDRDSKLLTLKITPDAKTGLIGIAFVGEYRKTGTLETIRLSGEAMKYTTEMIFQGFRKIVFGEVKLDDLGGPVKTTQMTVQIAKEGLPDLTRWAAILSLYLGIFNLLPIPALDGSRLLFLGLEAVRGRPIDPNRESMVHLIGFAMLMLLMIVVTYNDIIGLVRD</sequence>
<evidence type="ECO:0000256" key="2">
    <source>
        <dbReference type="ARBA" id="ARBA00004141"/>
    </source>
</evidence>
<dbReference type="CDD" id="cd06163">
    <property type="entry name" value="S2P-M50_PDZ_RseP-like"/>
    <property type="match status" value="1"/>
</dbReference>
<gene>
    <name evidence="13" type="primary">rseP</name>
    <name evidence="13" type="ORF">ACFPPD_25560</name>
</gene>
<keyword evidence="11" id="KW-0479">Metal-binding</keyword>
<feature type="domain" description="PDZ" evidence="12">
    <location>
        <begin position="206"/>
        <end position="262"/>
    </location>
</feature>
<evidence type="ECO:0000256" key="5">
    <source>
        <dbReference type="ARBA" id="ARBA00022692"/>
    </source>
</evidence>
<dbReference type="NCBIfam" id="TIGR00054">
    <property type="entry name" value="RIP metalloprotease RseP"/>
    <property type="match status" value="1"/>
</dbReference>
<proteinExistence type="inferred from homology"/>
<dbReference type="PANTHER" id="PTHR42837:SF2">
    <property type="entry name" value="MEMBRANE METALLOPROTEASE ARASP2, CHLOROPLASTIC-RELATED"/>
    <property type="match status" value="1"/>
</dbReference>
<dbReference type="Pfam" id="PF17820">
    <property type="entry name" value="PDZ_6"/>
    <property type="match status" value="1"/>
</dbReference>